<dbReference type="EMBL" id="CP060010">
    <property type="protein sequence ID" value="QTN36347.1"/>
    <property type="molecule type" value="Genomic_DNA"/>
</dbReference>
<sequence>MTHKPTLSVEMQDMIRKHPELLLKLKLRTQLKWFIAKCFGTLNPGSDYLPNWHIEAIAWKLEQVRLGHIKRLIITMPPRSAKSISASVAFPAYIHGHDPSKEIITVSYAQSLASKLHNDYRTILTSEWFKELFPDARIDPKKETEQEVRLTRRGVRLATSVGGVLTGRGADIIIIDDPLKADDAHSEALRNKVNEWYSSALVSRINHKTTGAIVIVTQRLHVDDLVGHVTEFDDSWTVLNLPAIAQEDQQISVGPKKYHKRSKGTLLHPARETQSVLDELKLNIGSAAFEAQYQQSPVPPGGHLFKREWLKYYPFLPEITDDDTVFQSWDTASKTGLQNDWSVGTTWLYKNGHYYLMDVVRDKLNYPDLKARMIAAVEKHKPWLILIEDTGVGTGLIEDLRSQGFDVIDISATQAKEARANIQTPKFESGRVWLPEKAPWLSELETELLAFPAGRHDDQVDSIVQALAYDGVEKGTVTYININRPNRDWRDPWSYGRWY</sequence>
<accession>A0A975EQ60</accession>
<dbReference type="Proteomes" id="UP000665026">
    <property type="component" value="Chromosome"/>
</dbReference>
<evidence type="ECO:0000256" key="1">
    <source>
        <dbReference type="ARBA" id="ARBA00022612"/>
    </source>
</evidence>
<reference evidence="3" key="1">
    <citation type="submission" date="2020-07" db="EMBL/GenBank/DDBJ databases">
        <title>Genome sequences of bacteria associated with the marine, planktonic diatom Thalassiosira profunda strain ECT2AJA-044.</title>
        <authorList>
            <person name="Gargas C.B."/>
            <person name="Roberts W.R."/>
            <person name="Alverson A.J."/>
        </authorList>
    </citation>
    <scope>NUCLEOTIDE SEQUENCE</scope>
    <source>
        <strain evidence="3">ECT2AJA-044</strain>
    </source>
</reference>
<name>A0A975EQ60_9RHOB</name>
<protein>
    <submittedName>
        <fullName evidence="3">Phage terminase large subunit</fullName>
    </submittedName>
</protein>
<proteinExistence type="predicted"/>
<dbReference type="NCBIfam" id="TIGR01630">
    <property type="entry name" value="psiM2_ORF9"/>
    <property type="match status" value="1"/>
</dbReference>
<dbReference type="InterPro" id="IPR035421">
    <property type="entry name" value="Terminase_6C"/>
</dbReference>
<keyword evidence="1" id="KW-1188">Viral release from host cell</keyword>
<evidence type="ECO:0000313" key="3">
    <source>
        <dbReference type="EMBL" id="QTN36347.1"/>
    </source>
</evidence>
<dbReference type="InterPro" id="IPR006517">
    <property type="entry name" value="Phage_terminase_lsu-like_C"/>
</dbReference>
<evidence type="ECO:0000259" key="2">
    <source>
        <dbReference type="Pfam" id="PF17289"/>
    </source>
</evidence>
<dbReference type="RefSeq" id="WP_209357048.1">
    <property type="nucleotide sequence ID" value="NZ_CP060010.1"/>
</dbReference>
<dbReference type="Pfam" id="PF17289">
    <property type="entry name" value="Terminase_6C"/>
    <property type="match status" value="1"/>
</dbReference>
<dbReference type="KEGG" id="cact:HZ995_02155"/>
<feature type="domain" description="Terminase large subunit gp17-like C-terminal" evidence="2">
    <location>
        <begin position="328"/>
        <end position="468"/>
    </location>
</feature>
<evidence type="ECO:0000313" key="4">
    <source>
        <dbReference type="Proteomes" id="UP000665026"/>
    </source>
</evidence>
<gene>
    <name evidence="3" type="primary">terL</name>
    <name evidence="3" type="ORF">HZ995_02155</name>
</gene>
<organism evidence="3 4">
    <name type="scientific">Cognatishimia activa</name>
    <dbReference type="NCBI Taxonomy" id="1715691"/>
    <lineage>
        <taxon>Bacteria</taxon>
        <taxon>Pseudomonadati</taxon>
        <taxon>Pseudomonadota</taxon>
        <taxon>Alphaproteobacteria</taxon>
        <taxon>Rhodobacterales</taxon>
        <taxon>Paracoccaceae</taxon>
        <taxon>Cognatishimia</taxon>
    </lineage>
</organism>
<dbReference type="AlphaFoldDB" id="A0A975EQ60"/>
<dbReference type="Gene3D" id="3.30.420.240">
    <property type="match status" value="1"/>
</dbReference>